<name>A0A922L8C9_DERFA</name>
<sequence length="60" mass="6588">MKMFGNLINLISSSSNNNNANSFEPTFRILFGFYLISSSSSSSAITNQMFGESKNPPFIS</sequence>
<dbReference type="EMBL" id="ASGP02000001">
    <property type="protein sequence ID" value="KAH9526404.1"/>
    <property type="molecule type" value="Genomic_DNA"/>
</dbReference>
<organism evidence="1 2">
    <name type="scientific">Dermatophagoides farinae</name>
    <name type="common">American house dust mite</name>
    <dbReference type="NCBI Taxonomy" id="6954"/>
    <lineage>
        <taxon>Eukaryota</taxon>
        <taxon>Metazoa</taxon>
        <taxon>Ecdysozoa</taxon>
        <taxon>Arthropoda</taxon>
        <taxon>Chelicerata</taxon>
        <taxon>Arachnida</taxon>
        <taxon>Acari</taxon>
        <taxon>Acariformes</taxon>
        <taxon>Sarcoptiformes</taxon>
        <taxon>Astigmata</taxon>
        <taxon>Psoroptidia</taxon>
        <taxon>Analgoidea</taxon>
        <taxon>Pyroglyphidae</taxon>
        <taxon>Dermatophagoidinae</taxon>
        <taxon>Dermatophagoides</taxon>
    </lineage>
</organism>
<evidence type="ECO:0000313" key="2">
    <source>
        <dbReference type="Proteomes" id="UP000790347"/>
    </source>
</evidence>
<gene>
    <name evidence="1" type="ORF">DERF_000502</name>
</gene>
<protein>
    <submittedName>
        <fullName evidence="1">Uncharacterized protein</fullName>
    </submittedName>
</protein>
<reference evidence="1" key="1">
    <citation type="submission" date="2013-05" db="EMBL/GenBank/DDBJ databases">
        <authorList>
            <person name="Yim A.K.Y."/>
            <person name="Chan T.F."/>
            <person name="Ji K.M."/>
            <person name="Liu X.Y."/>
            <person name="Zhou J.W."/>
            <person name="Li R.Q."/>
            <person name="Yang K.Y."/>
            <person name="Li J."/>
            <person name="Li M."/>
            <person name="Law P.T.W."/>
            <person name="Wu Y.L."/>
            <person name="Cai Z.L."/>
            <person name="Qin H."/>
            <person name="Bao Y."/>
            <person name="Leung R.K.K."/>
            <person name="Ng P.K.S."/>
            <person name="Zou J."/>
            <person name="Zhong X.J."/>
            <person name="Ran P.X."/>
            <person name="Zhong N.S."/>
            <person name="Liu Z.G."/>
            <person name="Tsui S.K.W."/>
        </authorList>
    </citation>
    <scope>NUCLEOTIDE SEQUENCE</scope>
    <source>
        <strain evidence="1">Derf</strain>
        <tissue evidence="1">Whole organism</tissue>
    </source>
</reference>
<dbReference type="AlphaFoldDB" id="A0A922L8C9"/>
<proteinExistence type="predicted"/>
<comment type="caution">
    <text evidence="1">The sequence shown here is derived from an EMBL/GenBank/DDBJ whole genome shotgun (WGS) entry which is preliminary data.</text>
</comment>
<keyword evidence="2" id="KW-1185">Reference proteome</keyword>
<evidence type="ECO:0000313" key="1">
    <source>
        <dbReference type="EMBL" id="KAH9526404.1"/>
    </source>
</evidence>
<dbReference type="Proteomes" id="UP000790347">
    <property type="component" value="Unassembled WGS sequence"/>
</dbReference>
<accession>A0A922L8C9</accession>
<reference evidence="1" key="2">
    <citation type="journal article" date="2022" name="Res Sq">
        <title>Comparative Genomics Reveals Insights into the Divergent Evolution of Astigmatic Mites and Household Pest Adaptations.</title>
        <authorList>
            <person name="Xiong Q."/>
            <person name="Wan A.T.-Y."/>
            <person name="Liu X.-Y."/>
            <person name="Fung C.S.-H."/>
            <person name="Xiao X."/>
            <person name="Malainual N."/>
            <person name="Hou J."/>
            <person name="Wang L."/>
            <person name="Wang M."/>
            <person name="Yang K."/>
            <person name="Cui Y."/>
            <person name="Leung E."/>
            <person name="Nong W."/>
            <person name="Shin S.-K."/>
            <person name="Au S."/>
            <person name="Jeong K.Y."/>
            <person name="Chew F.T."/>
            <person name="Hui J."/>
            <person name="Leung T.F."/>
            <person name="Tungtrongchitr A."/>
            <person name="Zhong N."/>
            <person name="Liu Z."/>
            <person name="Tsui S."/>
        </authorList>
    </citation>
    <scope>NUCLEOTIDE SEQUENCE</scope>
    <source>
        <strain evidence="1">Derf</strain>
        <tissue evidence="1">Whole organism</tissue>
    </source>
</reference>